<dbReference type="Gene3D" id="1.10.10.2840">
    <property type="entry name" value="PucR C-terminal helix-turn-helix domain"/>
    <property type="match status" value="1"/>
</dbReference>
<comment type="similarity">
    <text evidence="1">Belongs to the CdaR family.</text>
</comment>
<dbReference type="Gene3D" id="3.30.450.40">
    <property type="match status" value="1"/>
</dbReference>
<dbReference type="Pfam" id="PF01590">
    <property type="entry name" value="GAF"/>
    <property type="match status" value="1"/>
</dbReference>
<dbReference type="InterPro" id="IPR029016">
    <property type="entry name" value="GAF-like_dom_sf"/>
</dbReference>
<feature type="region of interest" description="Disordered" evidence="2">
    <location>
        <begin position="620"/>
        <end position="655"/>
    </location>
</feature>
<dbReference type="EMBL" id="BSUJ01000001">
    <property type="protein sequence ID" value="GMA20515.1"/>
    <property type="molecule type" value="Genomic_DNA"/>
</dbReference>
<dbReference type="SUPFAM" id="SSF55781">
    <property type="entry name" value="GAF domain-like"/>
    <property type="match status" value="1"/>
</dbReference>
<dbReference type="SMART" id="SM00065">
    <property type="entry name" value="GAF"/>
    <property type="match status" value="1"/>
</dbReference>
<dbReference type="InterPro" id="IPR025736">
    <property type="entry name" value="PucR_C-HTH_dom"/>
</dbReference>
<dbReference type="PANTHER" id="PTHR33744">
    <property type="entry name" value="CARBOHYDRATE DIACID REGULATOR"/>
    <property type="match status" value="1"/>
</dbReference>
<evidence type="ECO:0000256" key="2">
    <source>
        <dbReference type="SAM" id="MobiDB-lite"/>
    </source>
</evidence>
<dbReference type="Proteomes" id="UP001157109">
    <property type="component" value="Unassembled WGS sequence"/>
</dbReference>
<feature type="domain" description="GAF" evidence="3">
    <location>
        <begin position="78"/>
        <end position="229"/>
    </location>
</feature>
<dbReference type="InterPro" id="IPR041522">
    <property type="entry name" value="CdaR_GGDEF"/>
</dbReference>
<evidence type="ECO:0000259" key="3">
    <source>
        <dbReference type="SMART" id="SM00065"/>
    </source>
</evidence>
<reference evidence="5" key="1">
    <citation type="journal article" date="2019" name="Int. J. Syst. Evol. Microbiol.">
        <title>The Global Catalogue of Microorganisms (GCM) 10K type strain sequencing project: providing services to taxonomists for standard genome sequencing and annotation.</title>
        <authorList>
            <consortium name="The Broad Institute Genomics Platform"/>
            <consortium name="The Broad Institute Genome Sequencing Center for Infectious Disease"/>
            <person name="Wu L."/>
            <person name="Ma J."/>
        </authorList>
    </citation>
    <scope>NUCLEOTIDE SEQUENCE [LARGE SCALE GENOMIC DNA]</scope>
    <source>
        <strain evidence="5">NBRC 105830</strain>
    </source>
</reference>
<feature type="compositionally biased region" description="Basic and acidic residues" evidence="2">
    <location>
        <begin position="642"/>
        <end position="655"/>
    </location>
</feature>
<protein>
    <recommendedName>
        <fullName evidence="3">GAF domain-containing protein</fullName>
    </recommendedName>
</protein>
<sequence>MRVTSDATTQPRHPRAEHDLLRLLAEDRPARELSAVDAPTELVDLALTVRTRIDALRRREQALVALADSARDLATSDTQAQTLHAIVRRARALLRTDVAYILLYDRERGDTYMEATDGSVSAAFQSLRVRLGDGLGGLVAKTRKPYWTADYPHDDRFTHTRAIDDAVGEEGIVAICGTPLLVDEEFVGVLFASNRSPRPFDRDEVVLLGSFAALAAAALVKTRSVTDSAAALAALSEAHETVRRHTEGVERAAAAHDRFTELVLRGGGVDDITDALVQSLGGWAVLVDVGGQTRSAAGDPAPTESVVEPDAVLEAARAATRATPHGRTWVAPVAAASELLGALVVGGPRPLDDADRRTVERAAVVTALVLTFERYAADGRRRLRGGLVTDLVQGRGRATGRRQGALAEGIDLREPFCLAVIRPVDPADGQGLARSVDGAVGDRGLVGRIDDDVVVLLPAEDAAKAAERLARLVRGVRPVTIGTAGPGRGVEAPGTLYASARRTAIALEALGRAGEHGAAEGLGFAGLVVADQPDVGAFVDGMLGPVLRYDAEHGTDLVGTLDAYFAAGASPREASRRLHVHPNTVGQRLARVATLLGAGWTRPEVALEVQLALRMRRLLPAAPSTPRSTGATGARTTPASTPHDHPRQAPHNRCHDPLALDLTECQAAPRLALALSALKC</sequence>
<proteinExistence type="inferred from homology"/>
<dbReference type="Pfam" id="PF13556">
    <property type="entry name" value="HTH_30"/>
    <property type="match status" value="1"/>
</dbReference>
<feature type="compositionally biased region" description="Polar residues" evidence="2">
    <location>
        <begin position="625"/>
        <end position="640"/>
    </location>
</feature>
<dbReference type="InterPro" id="IPR051448">
    <property type="entry name" value="CdaR-like_regulators"/>
</dbReference>
<dbReference type="InterPro" id="IPR042070">
    <property type="entry name" value="PucR_C-HTH_sf"/>
</dbReference>
<evidence type="ECO:0000256" key="1">
    <source>
        <dbReference type="ARBA" id="ARBA00006754"/>
    </source>
</evidence>
<comment type="caution">
    <text evidence="4">The sequence shown here is derived from an EMBL/GenBank/DDBJ whole genome shotgun (WGS) entry which is preliminary data.</text>
</comment>
<accession>A0ABQ6HPW5</accession>
<keyword evidence="5" id="KW-1185">Reference proteome</keyword>
<evidence type="ECO:0000313" key="4">
    <source>
        <dbReference type="EMBL" id="GMA20515.1"/>
    </source>
</evidence>
<name>A0ABQ6HPW5_9MICO</name>
<organism evidence="4 5">
    <name type="scientific">Arsenicicoccus piscis</name>
    <dbReference type="NCBI Taxonomy" id="673954"/>
    <lineage>
        <taxon>Bacteria</taxon>
        <taxon>Bacillati</taxon>
        <taxon>Actinomycetota</taxon>
        <taxon>Actinomycetes</taxon>
        <taxon>Micrococcales</taxon>
        <taxon>Intrasporangiaceae</taxon>
        <taxon>Arsenicicoccus</taxon>
    </lineage>
</organism>
<evidence type="ECO:0000313" key="5">
    <source>
        <dbReference type="Proteomes" id="UP001157109"/>
    </source>
</evidence>
<dbReference type="PANTHER" id="PTHR33744:SF1">
    <property type="entry name" value="DNA-BINDING TRANSCRIPTIONAL ACTIVATOR ADER"/>
    <property type="match status" value="1"/>
</dbReference>
<gene>
    <name evidence="4" type="ORF">GCM10025862_25360</name>
</gene>
<dbReference type="Pfam" id="PF17853">
    <property type="entry name" value="GGDEF_2"/>
    <property type="match status" value="1"/>
</dbReference>
<dbReference type="InterPro" id="IPR003018">
    <property type="entry name" value="GAF"/>
</dbReference>